<organism evidence="1 2">
    <name type="scientific">Nocardiopsis metallicus</name>
    <dbReference type="NCBI Taxonomy" id="179819"/>
    <lineage>
        <taxon>Bacteria</taxon>
        <taxon>Bacillati</taxon>
        <taxon>Actinomycetota</taxon>
        <taxon>Actinomycetes</taxon>
        <taxon>Streptosporangiales</taxon>
        <taxon>Nocardiopsidaceae</taxon>
        <taxon>Nocardiopsis</taxon>
    </lineage>
</organism>
<comment type="caution">
    <text evidence="1">The sequence shown here is derived from an EMBL/GenBank/DDBJ whole genome shotgun (WGS) entry which is preliminary data.</text>
</comment>
<keyword evidence="2" id="KW-1185">Reference proteome</keyword>
<dbReference type="Proteomes" id="UP000579647">
    <property type="component" value="Unassembled WGS sequence"/>
</dbReference>
<evidence type="ECO:0000313" key="2">
    <source>
        <dbReference type="Proteomes" id="UP000579647"/>
    </source>
</evidence>
<evidence type="ECO:0000313" key="1">
    <source>
        <dbReference type="EMBL" id="MBB5495733.1"/>
    </source>
</evidence>
<sequence length="97" mass="10324">MAEGASVLLWNGTDWTLGVARGSWPRLPGGAWPAESWEFAVLPGPLGEGAGEISSVTPIRNRVGEIDGVVLGFANFRLELTSGESLCWAVVDEQPEE</sequence>
<reference evidence="1 2" key="1">
    <citation type="submission" date="2020-08" db="EMBL/GenBank/DDBJ databases">
        <title>Sequencing the genomes of 1000 actinobacteria strains.</title>
        <authorList>
            <person name="Klenk H.-P."/>
        </authorList>
    </citation>
    <scope>NUCLEOTIDE SEQUENCE [LARGE SCALE GENOMIC DNA]</scope>
    <source>
        <strain evidence="1 2">DSM 44598</strain>
    </source>
</reference>
<protein>
    <submittedName>
        <fullName evidence="1">Uncharacterized protein</fullName>
    </submittedName>
</protein>
<proteinExistence type="predicted"/>
<gene>
    <name evidence="1" type="ORF">HNR07_006870</name>
</gene>
<name>A0A840WJS6_9ACTN</name>
<dbReference type="EMBL" id="JACHDO010000001">
    <property type="protein sequence ID" value="MBB5495733.1"/>
    <property type="molecule type" value="Genomic_DNA"/>
</dbReference>
<accession>A0A840WJS6</accession>
<dbReference type="AlphaFoldDB" id="A0A840WJS6"/>